<name>A0ABS5ANJ7_9PSEU</name>
<dbReference type="CDD" id="cd03801">
    <property type="entry name" value="GT4_PimA-like"/>
    <property type="match status" value="1"/>
</dbReference>
<evidence type="ECO:0000259" key="3">
    <source>
        <dbReference type="Pfam" id="PF13439"/>
    </source>
</evidence>
<dbReference type="InterPro" id="IPR028098">
    <property type="entry name" value="Glyco_trans_4-like_N"/>
</dbReference>
<protein>
    <submittedName>
        <fullName evidence="4">Phosphatidylinositol alpha-mannosyltransferase</fullName>
        <ecNumber evidence="4">2.4.1.345</ecNumber>
    </submittedName>
</protein>
<dbReference type="EMBL" id="JAGIOO010000001">
    <property type="protein sequence ID" value="MBP2478141.1"/>
    <property type="molecule type" value="Genomic_DNA"/>
</dbReference>
<dbReference type="Proteomes" id="UP001519363">
    <property type="component" value="Unassembled WGS sequence"/>
</dbReference>
<accession>A0ABS5ANJ7</accession>
<dbReference type="Pfam" id="PF13692">
    <property type="entry name" value="Glyco_trans_1_4"/>
    <property type="match status" value="1"/>
</dbReference>
<organism evidence="4 5">
    <name type="scientific">Crossiella equi</name>
    <dbReference type="NCBI Taxonomy" id="130796"/>
    <lineage>
        <taxon>Bacteria</taxon>
        <taxon>Bacillati</taxon>
        <taxon>Actinomycetota</taxon>
        <taxon>Actinomycetes</taxon>
        <taxon>Pseudonocardiales</taxon>
        <taxon>Pseudonocardiaceae</taxon>
        <taxon>Crossiella</taxon>
    </lineage>
</organism>
<dbReference type="GO" id="GO:0043750">
    <property type="term" value="F:phosphatidylinositol alpha-mannosyltransferase activity"/>
    <property type="evidence" value="ECO:0007669"/>
    <property type="project" value="UniProtKB-EC"/>
</dbReference>
<dbReference type="RefSeq" id="WP_086784384.1">
    <property type="nucleotide sequence ID" value="NZ_JAGIOO010000001.1"/>
</dbReference>
<dbReference type="Gene3D" id="3.40.50.2000">
    <property type="entry name" value="Glycogen Phosphorylase B"/>
    <property type="match status" value="2"/>
</dbReference>
<keyword evidence="5" id="KW-1185">Reference proteome</keyword>
<reference evidence="4 5" key="1">
    <citation type="submission" date="2021-03" db="EMBL/GenBank/DDBJ databases">
        <title>Sequencing the genomes of 1000 actinobacteria strains.</title>
        <authorList>
            <person name="Klenk H.-P."/>
        </authorList>
    </citation>
    <scope>NUCLEOTIDE SEQUENCE [LARGE SCALE GENOMIC DNA]</scope>
    <source>
        <strain evidence="4 5">DSM 44580</strain>
    </source>
</reference>
<dbReference type="Pfam" id="PF13439">
    <property type="entry name" value="Glyco_transf_4"/>
    <property type="match status" value="1"/>
</dbReference>
<proteinExistence type="predicted"/>
<dbReference type="PANTHER" id="PTHR12526:SF613">
    <property type="entry name" value="PHOSPHATIDYL-MYO-INOSITOL MANNOSYLTRANSFERASE"/>
    <property type="match status" value="1"/>
</dbReference>
<dbReference type="EC" id="2.4.1.345" evidence="4"/>
<dbReference type="PANTHER" id="PTHR12526">
    <property type="entry name" value="GLYCOSYLTRANSFERASE"/>
    <property type="match status" value="1"/>
</dbReference>
<feature type="domain" description="Glycosyltransferase subfamily 4-like N-terminal" evidence="3">
    <location>
        <begin position="14"/>
        <end position="162"/>
    </location>
</feature>
<evidence type="ECO:0000313" key="4">
    <source>
        <dbReference type="EMBL" id="MBP2478141.1"/>
    </source>
</evidence>
<gene>
    <name evidence="4" type="ORF">JOF53_007013</name>
</gene>
<evidence type="ECO:0000313" key="5">
    <source>
        <dbReference type="Proteomes" id="UP001519363"/>
    </source>
</evidence>
<dbReference type="SUPFAM" id="SSF53756">
    <property type="entry name" value="UDP-Glycosyltransferase/glycogen phosphorylase"/>
    <property type="match status" value="1"/>
</dbReference>
<keyword evidence="1 4" id="KW-0328">Glycosyltransferase</keyword>
<sequence>MRIGLVCPYSLDVPGGVQSHVLALAAHLRGLGHTTHVLAPGTCDGLPPYVRTTGGSVAVPYNGSVARLAFGRTARRQVRDWLSGHEFDLLHLHEPTAPSLALHALSLTGLPVVTTSHTSSPSRLARHALRPLLSGVAARIVVSASARLPGEDAVEIPNGVDLTTPSARRREDTVVFLGRFDEPRKGLPVLLAAARQLPGTRVVVAGTGRTALPPGVTPLGPVDEAAKARLLAGATVFCAPNLGGESFGMVLTEAMAAGAPVVASDLPAFRAVLGGAGELVPPGDPGALATALAALLADPARRARLAARGRRRVRRFGWPLVARRVAGVYADVLDRAVPWDRAC</sequence>
<evidence type="ECO:0000256" key="1">
    <source>
        <dbReference type="ARBA" id="ARBA00022676"/>
    </source>
</evidence>
<comment type="caution">
    <text evidence="4">The sequence shown here is derived from an EMBL/GenBank/DDBJ whole genome shotgun (WGS) entry which is preliminary data.</text>
</comment>
<evidence type="ECO:0000256" key="2">
    <source>
        <dbReference type="ARBA" id="ARBA00022679"/>
    </source>
</evidence>
<keyword evidence="2 4" id="KW-0808">Transferase</keyword>